<evidence type="ECO:0000256" key="2">
    <source>
        <dbReference type="ARBA" id="ARBA00009864"/>
    </source>
</evidence>
<gene>
    <name evidence="7" type="ORF">B9G98_01701</name>
</gene>
<dbReference type="OrthoDB" id="5542239at2759"/>
<evidence type="ECO:0000256" key="4">
    <source>
        <dbReference type="ARBA" id="ARBA00023128"/>
    </source>
</evidence>
<proteinExistence type="inferred from homology"/>
<evidence type="ECO:0000256" key="6">
    <source>
        <dbReference type="PIRNR" id="PIRNR029764"/>
    </source>
</evidence>
<keyword evidence="4 6" id="KW-0496">Mitochondrion</keyword>
<organism evidence="7 8">
    <name type="scientific">Wickerhamiella sorbophila</name>
    <dbReference type="NCBI Taxonomy" id="45607"/>
    <lineage>
        <taxon>Eukaryota</taxon>
        <taxon>Fungi</taxon>
        <taxon>Dikarya</taxon>
        <taxon>Ascomycota</taxon>
        <taxon>Saccharomycotina</taxon>
        <taxon>Dipodascomycetes</taxon>
        <taxon>Dipodascales</taxon>
        <taxon>Trichomonascaceae</taxon>
        <taxon>Wickerhamiella</taxon>
    </lineage>
</organism>
<dbReference type="GO" id="GO:0005763">
    <property type="term" value="C:mitochondrial small ribosomal subunit"/>
    <property type="evidence" value="ECO:0007669"/>
    <property type="project" value="UniProtKB-UniRule"/>
</dbReference>
<dbReference type="EMBL" id="NDIQ01000001">
    <property type="protein sequence ID" value="PRT54081.1"/>
    <property type="molecule type" value="Genomic_DNA"/>
</dbReference>
<dbReference type="AlphaFoldDB" id="A0A2T0FGG4"/>
<evidence type="ECO:0000256" key="5">
    <source>
        <dbReference type="ARBA" id="ARBA00023274"/>
    </source>
</evidence>
<comment type="caution">
    <text evidence="7">The sequence shown here is derived from an EMBL/GenBank/DDBJ whole genome shotgun (WGS) entry which is preliminary data.</text>
</comment>
<sequence>MKLQTGATQVALRTSQLMRAGSNIRGGRTAVSEPAWYKVVLANPPTHQLLPKLRKLKEYVEVARAQPEVNTRTGMYTTRIKAKFNTRAGHLYKLSKIEYPEDKIRRLFYTNHPWEMARPRNMIENSGRSVADCDWSNMRQPTLRLSGENVVQRTLWLASQPAYMKEHGKDWYEAYKQARLEFYRLRIDENAKQQVAAEEAIMNGAVFGPSSIEHGVAVEQKVIDKYIDIAKKATELKAQRRAGAQTEAEEPSSA</sequence>
<comment type="similarity">
    <text evidence="2">Belongs to the mitochondrion-specific ribosomal protein mS23 family.</text>
</comment>
<dbReference type="GO" id="GO:0003735">
    <property type="term" value="F:structural constituent of ribosome"/>
    <property type="evidence" value="ECO:0007669"/>
    <property type="project" value="UniProtKB-UniRule"/>
</dbReference>
<keyword evidence="8" id="KW-1185">Reference proteome</keyword>
<evidence type="ECO:0000256" key="1">
    <source>
        <dbReference type="ARBA" id="ARBA00004173"/>
    </source>
</evidence>
<keyword evidence="3 6" id="KW-0689">Ribosomal protein</keyword>
<dbReference type="PIRSF" id="PIRSF029764">
    <property type="entry name" value="RSM25"/>
    <property type="match status" value="1"/>
</dbReference>
<protein>
    <recommendedName>
        <fullName evidence="6">37S ribosomal protein S25, mitochondrial</fullName>
    </recommendedName>
</protein>
<comment type="subunit">
    <text evidence="6">Component of the mitochondrial small ribosomal subunit.</text>
</comment>
<comment type="subcellular location">
    <subcellularLocation>
        <location evidence="1 6">Mitochondrion</location>
    </subcellularLocation>
</comment>
<dbReference type="Pfam" id="PF13741">
    <property type="entry name" value="MRP-S25"/>
    <property type="match status" value="1"/>
</dbReference>
<dbReference type="STRING" id="45607.A0A2T0FGG4"/>
<evidence type="ECO:0000256" key="3">
    <source>
        <dbReference type="ARBA" id="ARBA00022980"/>
    </source>
</evidence>
<dbReference type="GeneID" id="36515450"/>
<dbReference type="RefSeq" id="XP_024664027.1">
    <property type="nucleotide sequence ID" value="XM_024808259.1"/>
</dbReference>
<evidence type="ECO:0000313" key="8">
    <source>
        <dbReference type="Proteomes" id="UP000238350"/>
    </source>
</evidence>
<keyword evidence="5 6" id="KW-0687">Ribonucleoprotein</keyword>
<dbReference type="PANTHER" id="PTHR37799:SF1">
    <property type="entry name" value="SMALL RIBOSOMAL SUBUNIT PROTEIN MS23"/>
    <property type="match status" value="1"/>
</dbReference>
<accession>A0A2T0FGG4</accession>
<dbReference type="InterPro" id="IPR016939">
    <property type="entry name" value="Ribosomal_mS23_fun"/>
</dbReference>
<dbReference type="Proteomes" id="UP000238350">
    <property type="component" value="Unassembled WGS sequence"/>
</dbReference>
<reference evidence="7 8" key="1">
    <citation type="submission" date="2017-04" db="EMBL/GenBank/DDBJ databases">
        <title>Genome sequencing of [Candida] sorbophila.</title>
        <authorList>
            <person name="Ahn J.O."/>
        </authorList>
    </citation>
    <scope>NUCLEOTIDE SEQUENCE [LARGE SCALE GENOMIC DNA]</scope>
    <source>
        <strain evidence="7 8">DS02</strain>
    </source>
</reference>
<name>A0A2T0FGG4_9ASCO</name>
<evidence type="ECO:0000313" key="7">
    <source>
        <dbReference type="EMBL" id="PRT54081.1"/>
    </source>
</evidence>
<dbReference type="PANTHER" id="PTHR37799">
    <property type="entry name" value="37S RIBOSOMAL PROTEIN S25, MITOCHONDRIAL"/>
    <property type="match status" value="1"/>
</dbReference>